<name>A0A2H9ZS47_9ASPA</name>
<evidence type="ECO:0000256" key="1">
    <source>
        <dbReference type="ARBA" id="ARBA00004273"/>
    </source>
</evidence>
<keyword evidence="4 5" id="KW-0472">Membrane</keyword>
<organism evidence="6 7">
    <name type="scientific">Apostasia shenzhenica</name>
    <dbReference type="NCBI Taxonomy" id="1088818"/>
    <lineage>
        <taxon>Eukaryota</taxon>
        <taxon>Viridiplantae</taxon>
        <taxon>Streptophyta</taxon>
        <taxon>Embryophyta</taxon>
        <taxon>Tracheophyta</taxon>
        <taxon>Spermatophyta</taxon>
        <taxon>Magnoliopsida</taxon>
        <taxon>Liliopsida</taxon>
        <taxon>Asparagales</taxon>
        <taxon>Orchidaceae</taxon>
        <taxon>Apostasioideae</taxon>
        <taxon>Apostasia</taxon>
    </lineage>
</organism>
<evidence type="ECO:0000313" key="6">
    <source>
        <dbReference type="EMBL" id="PKA46117.1"/>
    </source>
</evidence>
<feature type="transmembrane region" description="Helical" evidence="5">
    <location>
        <begin position="45"/>
        <end position="64"/>
    </location>
</feature>
<dbReference type="Proteomes" id="UP000236161">
    <property type="component" value="Unassembled WGS sequence"/>
</dbReference>
<dbReference type="Pfam" id="PF02238">
    <property type="entry name" value="COX7a"/>
    <property type="match status" value="1"/>
</dbReference>
<dbReference type="AlphaFoldDB" id="A0A2H9ZS47"/>
<proteinExistence type="predicted"/>
<evidence type="ECO:0000256" key="3">
    <source>
        <dbReference type="ARBA" id="ARBA00023128"/>
    </source>
</evidence>
<dbReference type="PANTHER" id="PTHR35308">
    <property type="entry name" value="CYTOCHROME C OXIDASE SUBUNIT 7"/>
    <property type="match status" value="1"/>
</dbReference>
<keyword evidence="7" id="KW-1185">Reference proteome</keyword>
<keyword evidence="3" id="KW-0496">Mitochondrion</keyword>
<comment type="subcellular location">
    <subcellularLocation>
        <location evidence="1">Mitochondrion inner membrane</location>
    </subcellularLocation>
</comment>
<evidence type="ECO:0000313" key="7">
    <source>
        <dbReference type="Proteomes" id="UP000236161"/>
    </source>
</evidence>
<sequence>MTTYLQRFHDGRPEPPFVASQRIKKQQQYFQYVNKPIYLKGRYDMIMLVAIPLALATTSIVLTVTSSSSMHLLREPVTSAGHC</sequence>
<dbReference type="PANTHER" id="PTHR35308:SF1">
    <property type="entry name" value="CYTOCHROME C OXIDASE SUBUNIT 7"/>
    <property type="match status" value="1"/>
</dbReference>
<accession>A0A2H9ZS47</accession>
<evidence type="ECO:0000256" key="2">
    <source>
        <dbReference type="ARBA" id="ARBA00022792"/>
    </source>
</evidence>
<gene>
    <name evidence="6" type="ORF">AXF42_Ash015408</name>
</gene>
<reference evidence="6 7" key="1">
    <citation type="journal article" date="2017" name="Nature">
        <title>The Apostasia genome and the evolution of orchids.</title>
        <authorList>
            <person name="Zhang G.Q."/>
            <person name="Liu K.W."/>
            <person name="Li Z."/>
            <person name="Lohaus R."/>
            <person name="Hsiao Y.Y."/>
            <person name="Niu S.C."/>
            <person name="Wang J.Y."/>
            <person name="Lin Y.C."/>
            <person name="Xu Q."/>
            <person name="Chen L.J."/>
            <person name="Yoshida K."/>
            <person name="Fujiwara S."/>
            <person name="Wang Z.W."/>
            <person name="Zhang Y.Q."/>
            <person name="Mitsuda N."/>
            <person name="Wang M."/>
            <person name="Liu G.H."/>
            <person name="Pecoraro L."/>
            <person name="Huang H.X."/>
            <person name="Xiao X.J."/>
            <person name="Lin M."/>
            <person name="Wu X.Y."/>
            <person name="Wu W.L."/>
            <person name="Chen Y.Y."/>
            <person name="Chang S.B."/>
            <person name="Sakamoto S."/>
            <person name="Ohme-Takagi M."/>
            <person name="Yagi M."/>
            <person name="Zeng S.J."/>
            <person name="Shen C.Y."/>
            <person name="Yeh C.M."/>
            <person name="Luo Y.B."/>
            <person name="Tsai W.C."/>
            <person name="Van de Peer Y."/>
            <person name="Liu Z.J."/>
        </authorList>
    </citation>
    <scope>NUCLEOTIDE SEQUENCE [LARGE SCALE GENOMIC DNA]</scope>
    <source>
        <strain evidence="7">cv. Shenzhen</strain>
        <tissue evidence="6">Stem</tissue>
    </source>
</reference>
<evidence type="ECO:0000256" key="4">
    <source>
        <dbReference type="ARBA" id="ARBA00023136"/>
    </source>
</evidence>
<protein>
    <submittedName>
        <fullName evidence="6">Uncharacterized protein</fullName>
    </submittedName>
</protein>
<keyword evidence="5" id="KW-0812">Transmembrane</keyword>
<dbReference type="GO" id="GO:0005743">
    <property type="term" value="C:mitochondrial inner membrane"/>
    <property type="evidence" value="ECO:0007669"/>
    <property type="project" value="UniProtKB-SubCell"/>
</dbReference>
<dbReference type="EMBL" id="KZ454427">
    <property type="protein sequence ID" value="PKA46117.1"/>
    <property type="molecule type" value="Genomic_DNA"/>
</dbReference>
<evidence type="ECO:0000256" key="5">
    <source>
        <dbReference type="SAM" id="Phobius"/>
    </source>
</evidence>
<keyword evidence="2" id="KW-0999">Mitochondrion inner membrane</keyword>
<keyword evidence="5" id="KW-1133">Transmembrane helix</keyword>
<dbReference type="InterPro" id="IPR039297">
    <property type="entry name" value="COX7a"/>
</dbReference>